<dbReference type="EMBL" id="MVHG01000140">
    <property type="protein sequence ID" value="ORA07581.1"/>
    <property type="molecule type" value="Genomic_DNA"/>
</dbReference>
<organism evidence="4 5">
    <name type="scientific">Mycobacterium arosiense ATCC BAA-1401 = DSM 45069</name>
    <dbReference type="NCBI Taxonomy" id="1265311"/>
    <lineage>
        <taxon>Bacteria</taxon>
        <taxon>Bacillati</taxon>
        <taxon>Actinomycetota</taxon>
        <taxon>Actinomycetes</taxon>
        <taxon>Mycobacteriales</taxon>
        <taxon>Mycobacteriaceae</taxon>
        <taxon>Mycobacterium</taxon>
        <taxon>Mycobacterium avium complex (MAC)</taxon>
    </lineage>
</organism>
<feature type="domain" description="SCP" evidence="3">
    <location>
        <begin position="61"/>
        <end position="165"/>
    </location>
</feature>
<keyword evidence="2" id="KW-0732">Signal</keyword>
<dbReference type="InterPro" id="IPR035940">
    <property type="entry name" value="CAP_sf"/>
</dbReference>
<feature type="chain" id="PRO_5012348708" description="SCP domain-containing protein" evidence="2">
    <location>
        <begin position="28"/>
        <end position="221"/>
    </location>
</feature>
<evidence type="ECO:0000313" key="5">
    <source>
        <dbReference type="Proteomes" id="UP000192707"/>
    </source>
</evidence>
<dbReference type="RefSeq" id="WP_083067374.1">
    <property type="nucleotide sequence ID" value="NZ_MVHG01000140.1"/>
</dbReference>
<dbReference type="SUPFAM" id="SSF55797">
    <property type="entry name" value="PR-1-like"/>
    <property type="match status" value="1"/>
</dbReference>
<dbReference type="PANTHER" id="PTHR31157:SF1">
    <property type="entry name" value="SCP DOMAIN-CONTAINING PROTEIN"/>
    <property type="match status" value="1"/>
</dbReference>
<dbReference type="InterPro" id="IPR014044">
    <property type="entry name" value="CAP_dom"/>
</dbReference>
<keyword evidence="5" id="KW-1185">Reference proteome</keyword>
<dbReference type="PANTHER" id="PTHR31157">
    <property type="entry name" value="SCP DOMAIN-CONTAINING PROTEIN"/>
    <property type="match status" value="1"/>
</dbReference>
<dbReference type="CDD" id="cd05379">
    <property type="entry name" value="CAP_bacterial"/>
    <property type="match status" value="1"/>
</dbReference>
<comment type="caution">
    <text evidence="4">The sequence shown here is derived from an EMBL/GenBank/DDBJ whole genome shotgun (WGS) entry which is preliminary data.</text>
</comment>
<proteinExistence type="predicted"/>
<dbReference type="Pfam" id="PF00188">
    <property type="entry name" value="CAP"/>
    <property type="match status" value="1"/>
</dbReference>
<name>A0A1W9Z5F9_MYCAI</name>
<dbReference type="AlphaFoldDB" id="A0A1W9Z5F9"/>
<accession>A0A1W9Z5F9</accession>
<dbReference type="Gene3D" id="3.40.33.10">
    <property type="entry name" value="CAP"/>
    <property type="match status" value="1"/>
</dbReference>
<evidence type="ECO:0000313" key="4">
    <source>
        <dbReference type="EMBL" id="ORA07581.1"/>
    </source>
</evidence>
<feature type="region of interest" description="Disordered" evidence="1">
    <location>
        <begin position="166"/>
        <end position="195"/>
    </location>
</feature>
<evidence type="ECO:0000259" key="3">
    <source>
        <dbReference type="Pfam" id="PF00188"/>
    </source>
</evidence>
<protein>
    <recommendedName>
        <fullName evidence="3">SCP domain-containing protein</fullName>
    </recommendedName>
</protein>
<gene>
    <name evidence="4" type="ORF">BST14_27195</name>
</gene>
<dbReference type="Proteomes" id="UP000192707">
    <property type="component" value="Unassembled WGS sequence"/>
</dbReference>
<sequence length="221" mass="23434">MQHQAVSLPAAVVLAAGALLGPPIANADGDNNTLIPNNKRLNDSVVANVYTVQHQSGCNNDVRISPQLQLAAQRHAEDVLNNRALDGDVGSDGSTPQDRANGAGFNGPVAETVAINQSIAISGNDLINRWYHDPADLNIMSNCAYSQMGVWSLNSPDRTVVVAVYGQPQGSGGKPPPSTEGQNVPLDPSPDYDASDELEFGIRWLPWILRGVYPPPGQPPE</sequence>
<feature type="signal peptide" evidence="2">
    <location>
        <begin position="1"/>
        <end position="27"/>
    </location>
</feature>
<evidence type="ECO:0000256" key="1">
    <source>
        <dbReference type="SAM" id="MobiDB-lite"/>
    </source>
</evidence>
<evidence type="ECO:0000256" key="2">
    <source>
        <dbReference type="SAM" id="SignalP"/>
    </source>
</evidence>
<reference evidence="4 5" key="1">
    <citation type="submission" date="2016-12" db="EMBL/GenBank/DDBJ databases">
        <title>The new phylogeny of genus Mycobacterium.</title>
        <authorList>
            <person name="Tortoli E."/>
            <person name="Trovato A."/>
            <person name="Cirillo D.M."/>
        </authorList>
    </citation>
    <scope>NUCLEOTIDE SEQUENCE [LARGE SCALE GENOMIC DNA]</scope>
    <source>
        <strain evidence="4 5">DSM 45069</strain>
    </source>
</reference>